<dbReference type="Proteomes" id="UP000824055">
    <property type="component" value="Unassembled WGS sequence"/>
</dbReference>
<dbReference type="PANTHER" id="PTHR30445:SF3">
    <property type="entry name" value="TRANSPORT PROTEIN YIDE-RELATED"/>
    <property type="match status" value="1"/>
</dbReference>
<dbReference type="NCBIfam" id="TIGR01625">
    <property type="entry name" value="YidE_YbjL_dupl"/>
    <property type="match status" value="2"/>
</dbReference>
<comment type="similarity">
    <text evidence="2">Belongs to the AAE transporter (TC 2.A.81) family.</text>
</comment>
<protein>
    <submittedName>
        <fullName evidence="10">Transporter</fullName>
    </submittedName>
</protein>
<accession>A0A9D2JX05</accession>
<sequence length="553" mass="59422">MDWLQELVSIHSALQAVVVLSIICSAGMALGKIHLRGVSLGVAFVFFVGIMVGHLGITINHDVLLFAESFGLTMFVYTLGLYVGPNFFGSLRHEGISLNLWSLAVIAVGTILALLLGGFFHVPLANMVGILCGATTNTPALGAAQQALQQLGLPGGGAALSCAVTYPLGVVGVILAMMLIRKLLVKPADLKPHGDYEEDNTYVGQFVVTNPALSGKTIGDISRMTKRKFIISRLWRDKQVIVPRSDTVLLEGDNVFTVCHKDEVGAMVILFGQQVDKDWNKGHVDWNAIDANVSSRVIVMTRPELNGKRLGHLQLRKSYGVNVSRVIRGDIKLLATQDLRLQYGDRITVVGDPTSIDHVQEFLGNAVRTLNEPNLGAIFLGIILGLAVGTLPIDVPGMTAPVRLGIAGGPIVMGILIGALGPRVHFISYMTRSAGLMLRKLGLSLYLACLGLEAGKDFFETVVRPEGLLWVGLGFLLTIVPVLIVGIIVLKTRRYDYGTICGILCGSMANPMALAYANDTIEGDTPSVSYATVYPIGMFIRVIIAQVLITFLV</sequence>
<evidence type="ECO:0000313" key="11">
    <source>
        <dbReference type="Proteomes" id="UP000824055"/>
    </source>
</evidence>
<evidence type="ECO:0000256" key="6">
    <source>
        <dbReference type="ARBA" id="ARBA00022989"/>
    </source>
</evidence>
<dbReference type="NCBIfam" id="NF003007">
    <property type="entry name" value="PRK03818.1"/>
    <property type="match status" value="1"/>
</dbReference>
<feature type="domain" description="RCK C-terminal" evidence="9">
    <location>
        <begin position="191"/>
        <end position="273"/>
    </location>
</feature>
<keyword evidence="3" id="KW-0813">Transport</keyword>
<feature type="transmembrane region" description="Helical" evidence="8">
    <location>
        <begin position="436"/>
        <end position="455"/>
    </location>
</feature>
<feature type="transmembrane region" description="Helical" evidence="8">
    <location>
        <begin position="405"/>
        <end position="424"/>
    </location>
</feature>
<evidence type="ECO:0000256" key="1">
    <source>
        <dbReference type="ARBA" id="ARBA00004651"/>
    </source>
</evidence>
<organism evidence="10 11">
    <name type="scientific">Candidatus Prevotella avicola</name>
    <dbReference type="NCBI Taxonomy" id="2838738"/>
    <lineage>
        <taxon>Bacteria</taxon>
        <taxon>Pseudomonadati</taxon>
        <taxon>Bacteroidota</taxon>
        <taxon>Bacteroidia</taxon>
        <taxon>Bacteroidales</taxon>
        <taxon>Prevotellaceae</taxon>
        <taxon>Prevotella</taxon>
    </lineage>
</organism>
<dbReference type="PROSITE" id="PS51202">
    <property type="entry name" value="RCK_C"/>
    <property type="match status" value="2"/>
</dbReference>
<comment type="caution">
    <text evidence="10">The sequence shown here is derived from an EMBL/GenBank/DDBJ whole genome shotgun (WGS) entry which is preliminary data.</text>
</comment>
<dbReference type="GO" id="GO:0005886">
    <property type="term" value="C:plasma membrane"/>
    <property type="evidence" value="ECO:0007669"/>
    <property type="project" value="UniProtKB-SubCell"/>
</dbReference>
<feature type="transmembrane region" description="Helical" evidence="8">
    <location>
        <begin position="467"/>
        <end position="490"/>
    </location>
</feature>
<dbReference type="InterPro" id="IPR036721">
    <property type="entry name" value="RCK_C_sf"/>
</dbReference>
<evidence type="ECO:0000313" key="10">
    <source>
        <dbReference type="EMBL" id="HIZ69054.1"/>
    </source>
</evidence>
<feature type="transmembrane region" description="Helical" evidence="8">
    <location>
        <begin position="12"/>
        <end position="31"/>
    </location>
</feature>
<feature type="transmembrane region" description="Helical" evidence="8">
    <location>
        <begin position="158"/>
        <end position="180"/>
    </location>
</feature>
<evidence type="ECO:0000256" key="3">
    <source>
        <dbReference type="ARBA" id="ARBA00022448"/>
    </source>
</evidence>
<dbReference type="InterPro" id="IPR006512">
    <property type="entry name" value="YidE_YbjL"/>
</dbReference>
<proteinExistence type="inferred from homology"/>
<evidence type="ECO:0000256" key="2">
    <source>
        <dbReference type="ARBA" id="ARBA00009854"/>
    </source>
</evidence>
<dbReference type="Pfam" id="PF06826">
    <property type="entry name" value="Asp-Al_Ex"/>
    <property type="match status" value="2"/>
</dbReference>
<feature type="transmembrane region" description="Helical" evidence="8">
    <location>
        <begin position="63"/>
        <end position="84"/>
    </location>
</feature>
<dbReference type="GO" id="GO:0008324">
    <property type="term" value="F:monoatomic cation transmembrane transporter activity"/>
    <property type="evidence" value="ECO:0007669"/>
    <property type="project" value="InterPro"/>
</dbReference>
<evidence type="ECO:0000256" key="4">
    <source>
        <dbReference type="ARBA" id="ARBA00022475"/>
    </source>
</evidence>
<dbReference type="PANTHER" id="PTHR30445">
    <property type="entry name" value="K(+)_H(+) ANTIPORTER SUBUNIT KHTT"/>
    <property type="match status" value="1"/>
</dbReference>
<keyword evidence="4" id="KW-1003">Cell membrane</keyword>
<name>A0A9D2JX05_9BACT</name>
<feature type="domain" description="RCK C-terminal" evidence="9">
    <location>
        <begin position="281"/>
        <end position="365"/>
    </location>
</feature>
<evidence type="ECO:0000256" key="8">
    <source>
        <dbReference type="SAM" id="Phobius"/>
    </source>
</evidence>
<evidence type="ECO:0000259" key="9">
    <source>
        <dbReference type="PROSITE" id="PS51202"/>
    </source>
</evidence>
<dbReference type="EMBL" id="DXBE01000031">
    <property type="protein sequence ID" value="HIZ69054.1"/>
    <property type="molecule type" value="Genomic_DNA"/>
</dbReference>
<dbReference type="SUPFAM" id="SSF116726">
    <property type="entry name" value="TrkA C-terminal domain-like"/>
    <property type="match status" value="2"/>
</dbReference>
<keyword evidence="5 8" id="KW-0812">Transmembrane</keyword>
<feature type="transmembrane region" description="Helical" evidence="8">
    <location>
        <begin position="96"/>
        <end position="120"/>
    </location>
</feature>
<feature type="transmembrane region" description="Helical" evidence="8">
    <location>
        <begin position="497"/>
        <end position="517"/>
    </location>
</feature>
<feature type="transmembrane region" description="Helical" evidence="8">
    <location>
        <begin position="375"/>
        <end position="393"/>
    </location>
</feature>
<keyword evidence="7 8" id="KW-0472">Membrane</keyword>
<dbReference type="AlphaFoldDB" id="A0A9D2JX05"/>
<keyword evidence="6 8" id="KW-1133">Transmembrane helix</keyword>
<evidence type="ECO:0000256" key="5">
    <source>
        <dbReference type="ARBA" id="ARBA00022692"/>
    </source>
</evidence>
<feature type="transmembrane region" description="Helical" evidence="8">
    <location>
        <begin position="529"/>
        <end position="552"/>
    </location>
</feature>
<dbReference type="InterPro" id="IPR050144">
    <property type="entry name" value="AAE_transporter"/>
</dbReference>
<dbReference type="Gene3D" id="3.30.70.1450">
    <property type="entry name" value="Regulator of K+ conductance, C-terminal domain"/>
    <property type="match status" value="2"/>
</dbReference>
<dbReference type="InterPro" id="IPR006037">
    <property type="entry name" value="RCK_C"/>
</dbReference>
<comment type="subcellular location">
    <subcellularLocation>
        <location evidence="1">Cell membrane</location>
        <topology evidence="1">Multi-pass membrane protein</topology>
    </subcellularLocation>
</comment>
<dbReference type="Pfam" id="PF02080">
    <property type="entry name" value="TrkA_C"/>
    <property type="match status" value="2"/>
</dbReference>
<reference evidence="10" key="2">
    <citation type="submission" date="2021-04" db="EMBL/GenBank/DDBJ databases">
        <authorList>
            <person name="Gilroy R."/>
        </authorList>
    </citation>
    <scope>NUCLEOTIDE SEQUENCE</scope>
    <source>
        <strain evidence="10">ChiHecec3B27-8219</strain>
    </source>
</reference>
<dbReference type="GO" id="GO:0006813">
    <property type="term" value="P:potassium ion transport"/>
    <property type="evidence" value="ECO:0007669"/>
    <property type="project" value="InterPro"/>
</dbReference>
<gene>
    <name evidence="10" type="ORF">H9966_04090</name>
</gene>
<evidence type="ECO:0000256" key="7">
    <source>
        <dbReference type="ARBA" id="ARBA00023136"/>
    </source>
</evidence>
<feature type="transmembrane region" description="Helical" evidence="8">
    <location>
        <begin position="38"/>
        <end position="57"/>
    </location>
</feature>
<reference evidence="10" key="1">
    <citation type="journal article" date="2021" name="PeerJ">
        <title>Extensive microbial diversity within the chicken gut microbiome revealed by metagenomics and culture.</title>
        <authorList>
            <person name="Gilroy R."/>
            <person name="Ravi A."/>
            <person name="Getino M."/>
            <person name="Pursley I."/>
            <person name="Horton D.L."/>
            <person name="Alikhan N.F."/>
            <person name="Baker D."/>
            <person name="Gharbi K."/>
            <person name="Hall N."/>
            <person name="Watson M."/>
            <person name="Adriaenssens E.M."/>
            <person name="Foster-Nyarko E."/>
            <person name="Jarju S."/>
            <person name="Secka A."/>
            <person name="Antonio M."/>
            <person name="Oren A."/>
            <person name="Chaudhuri R.R."/>
            <person name="La Ragione R."/>
            <person name="Hildebrand F."/>
            <person name="Pallen M.J."/>
        </authorList>
    </citation>
    <scope>NUCLEOTIDE SEQUENCE</scope>
    <source>
        <strain evidence="10">ChiHecec3B27-8219</strain>
    </source>
</reference>